<dbReference type="PROSITE" id="PS50943">
    <property type="entry name" value="HTH_CROC1"/>
    <property type="match status" value="1"/>
</dbReference>
<dbReference type="Pfam" id="PF01381">
    <property type="entry name" value="HTH_3"/>
    <property type="match status" value="1"/>
</dbReference>
<evidence type="ECO:0000313" key="4">
    <source>
        <dbReference type="Proteomes" id="UP000430564"/>
    </source>
</evidence>
<dbReference type="Proteomes" id="UP000430564">
    <property type="component" value="Unassembled WGS sequence"/>
</dbReference>
<organism evidence="3 4">
    <name type="scientific">Sutterella seckii</name>
    <dbReference type="NCBI Taxonomy" id="1944635"/>
    <lineage>
        <taxon>Bacteria</taxon>
        <taxon>Pseudomonadati</taxon>
        <taxon>Pseudomonadota</taxon>
        <taxon>Betaproteobacteria</taxon>
        <taxon>Burkholderiales</taxon>
        <taxon>Sutterellaceae</taxon>
        <taxon>Sutterella</taxon>
    </lineage>
</organism>
<evidence type="ECO:0000256" key="1">
    <source>
        <dbReference type="ARBA" id="ARBA00023125"/>
    </source>
</evidence>
<dbReference type="PANTHER" id="PTHR36924:SF1">
    <property type="entry name" value="ANTITOXIN HIGA-1"/>
    <property type="match status" value="1"/>
</dbReference>
<evidence type="ECO:0000259" key="2">
    <source>
        <dbReference type="PROSITE" id="PS50943"/>
    </source>
</evidence>
<dbReference type="NCBIfam" id="TIGR02607">
    <property type="entry name" value="antidote_HigA"/>
    <property type="match status" value="1"/>
</dbReference>
<dbReference type="CDD" id="cd00093">
    <property type="entry name" value="HTH_XRE"/>
    <property type="match status" value="1"/>
</dbReference>
<evidence type="ECO:0000313" key="3">
    <source>
        <dbReference type="EMBL" id="KAB7661318.1"/>
    </source>
</evidence>
<sequence length="108" mass="11784">MSRMYNPPHPGAIIAEELECLGLSAREFARHIGVAPSSITRILNEKGPITPIMAVKIAKALSGPDADMWLRMQADYDAWQARKAVDVSYIQTLTRGLSLNIAPQHSAA</sequence>
<dbReference type="GO" id="GO:0003677">
    <property type="term" value="F:DNA binding"/>
    <property type="evidence" value="ECO:0007669"/>
    <property type="project" value="UniProtKB-KW"/>
</dbReference>
<dbReference type="PANTHER" id="PTHR36924">
    <property type="entry name" value="ANTITOXIN HIGA-1"/>
    <property type="match status" value="1"/>
</dbReference>
<dbReference type="SMART" id="SM00530">
    <property type="entry name" value="HTH_XRE"/>
    <property type="match status" value="1"/>
</dbReference>
<feature type="domain" description="HTH cro/C1-type" evidence="2">
    <location>
        <begin position="21"/>
        <end position="69"/>
    </location>
</feature>
<dbReference type="Gene3D" id="1.10.260.40">
    <property type="entry name" value="lambda repressor-like DNA-binding domains"/>
    <property type="match status" value="1"/>
</dbReference>
<dbReference type="RefSeq" id="WP_152158050.1">
    <property type="nucleotide sequence ID" value="NZ_WEHX01000020.1"/>
</dbReference>
<dbReference type="EMBL" id="WEHX01000020">
    <property type="protein sequence ID" value="KAB7661318.1"/>
    <property type="molecule type" value="Genomic_DNA"/>
</dbReference>
<comment type="caution">
    <text evidence="3">The sequence shown here is derived from an EMBL/GenBank/DDBJ whole genome shotgun (WGS) entry which is preliminary data.</text>
</comment>
<gene>
    <name evidence="3" type="ORF">GBM95_04810</name>
</gene>
<dbReference type="InterPro" id="IPR001387">
    <property type="entry name" value="Cro/C1-type_HTH"/>
</dbReference>
<dbReference type="AlphaFoldDB" id="A0A6I1EKP9"/>
<dbReference type="InterPro" id="IPR013430">
    <property type="entry name" value="Toxin_antidote_HigA"/>
</dbReference>
<name>A0A6I1EKP9_9BURK</name>
<proteinExistence type="predicted"/>
<reference evidence="3 4" key="1">
    <citation type="submission" date="2019-10" db="EMBL/GenBank/DDBJ databases">
        <title>Genome diversity of Sutterella seckii.</title>
        <authorList>
            <person name="Chaplin A.V."/>
            <person name="Sokolova S.R."/>
            <person name="Mosin K.A."/>
            <person name="Ivanova E.L."/>
            <person name="Kochetkova T.O."/>
            <person name="Goltsov A.Y."/>
            <person name="Trofimov D.Y."/>
            <person name="Efimov B.A."/>
        </authorList>
    </citation>
    <scope>NUCLEOTIDE SEQUENCE [LARGE SCALE GENOMIC DNA]</scope>
    <source>
        <strain evidence="3 4">ASD393</strain>
    </source>
</reference>
<dbReference type="OrthoDB" id="5297543at2"/>
<dbReference type="SUPFAM" id="SSF47413">
    <property type="entry name" value="lambda repressor-like DNA-binding domains"/>
    <property type="match status" value="1"/>
</dbReference>
<accession>A0A6I1EKP9</accession>
<protein>
    <submittedName>
        <fullName evidence="3">HigA family addiction module antidote protein</fullName>
    </submittedName>
</protein>
<keyword evidence="1" id="KW-0238">DNA-binding</keyword>
<dbReference type="InterPro" id="IPR010982">
    <property type="entry name" value="Lambda_DNA-bd_dom_sf"/>
</dbReference>